<keyword evidence="3" id="KW-0804">Transcription</keyword>
<dbReference type="GO" id="GO:0043565">
    <property type="term" value="F:sequence-specific DNA binding"/>
    <property type="evidence" value="ECO:0007669"/>
    <property type="project" value="InterPro"/>
</dbReference>
<sequence>MDKFDRQILDILKTNARCSVSDIARDVSLSRSAVNARIKKLENDKIITGYSAQVTELDLPENVGAYISLKFDMSSSNHNCESYAKNIYAIDGVQWCHSISGETDMMLYVEVESMERLNQIRDQLQGYPELRHLMTHTVLTEFFNKQTSSFNMT</sequence>
<evidence type="ECO:0000313" key="6">
    <source>
        <dbReference type="Proteomes" id="UP000092876"/>
    </source>
</evidence>
<organism evidence="5 6">
    <name type="scientific">Vibrio atlanticus</name>
    <dbReference type="NCBI Taxonomy" id="693153"/>
    <lineage>
        <taxon>Bacteria</taxon>
        <taxon>Pseudomonadati</taxon>
        <taxon>Pseudomonadota</taxon>
        <taxon>Gammaproteobacteria</taxon>
        <taxon>Vibrionales</taxon>
        <taxon>Vibrionaceae</taxon>
        <taxon>Vibrio</taxon>
    </lineage>
</organism>
<dbReference type="Pfam" id="PF01037">
    <property type="entry name" value="AsnC_trans_reg"/>
    <property type="match status" value="1"/>
</dbReference>
<gene>
    <name evidence="5" type="primary">lrpC</name>
    <name evidence="5" type="ORF">VAT7223_00471</name>
</gene>
<dbReference type="Proteomes" id="UP000092876">
    <property type="component" value="Unassembled WGS sequence"/>
</dbReference>
<feature type="domain" description="HTH asnC-type" evidence="4">
    <location>
        <begin position="1"/>
        <end position="54"/>
    </location>
</feature>
<dbReference type="SUPFAM" id="SSF54909">
    <property type="entry name" value="Dimeric alpha+beta barrel"/>
    <property type="match status" value="1"/>
</dbReference>
<evidence type="ECO:0000256" key="1">
    <source>
        <dbReference type="ARBA" id="ARBA00023015"/>
    </source>
</evidence>
<dbReference type="InterPro" id="IPR019888">
    <property type="entry name" value="Tscrpt_reg_AsnC-like"/>
</dbReference>
<dbReference type="Pfam" id="PF13404">
    <property type="entry name" value="HTH_AsnC-type"/>
    <property type="match status" value="1"/>
</dbReference>
<evidence type="ECO:0000256" key="2">
    <source>
        <dbReference type="ARBA" id="ARBA00023125"/>
    </source>
</evidence>
<dbReference type="GeneID" id="94235120"/>
<dbReference type="PANTHER" id="PTHR30154">
    <property type="entry name" value="LEUCINE-RESPONSIVE REGULATORY PROTEIN"/>
    <property type="match status" value="1"/>
</dbReference>
<dbReference type="GO" id="GO:0043200">
    <property type="term" value="P:response to amino acid"/>
    <property type="evidence" value="ECO:0007669"/>
    <property type="project" value="TreeGrafter"/>
</dbReference>
<dbReference type="EMBL" id="FLQP01000005">
    <property type="protein sequence ID" value="SBS61032.1"/>
    <property type="molecule type" value="Genomic_DNA"/>
</dbReference>
<protein>
    <submittedName>
        <fullName evidence="5">HTH-type transcriptional regulator LrpC</fullName>
    </submittedName>
</protein>
<dbReference type="GO" id="GO:0006355">
    <property type="term" value="P:regulation of DNA-templated transcription"/>
    <property type="evidence" value="ECO:0007669"/>
    <property type="project" value="UniProtKB-ARBA"/>
</dbReference>
<dbReference type="InterPro" id="IPR011991">
    <property type="entry name" value="ArsR-like_HTH"/>
</dbReference>
<dbReference type="PROSITE" id="PS50956">
    <property type="entry name" value="HTH_ASNC_2"/>
    <property type="match status" value="1"/>
</dbReference>
<dbReference type="SMART" id="SM00344">
    <property type="entry name" value="HTH_ASNC"/>
    <property type="match status" value="1"/>
</dbReference>
<dbReference type="InterPro" id="IPR019887">
    <property type="entry name" value="Tscrpt_reg_AsnC/Lrp_C"/>
</dbReference>
<dbReference type="CDD" id="cd00090">
    <property type="entry name" value="HTH_ARSR"/>
    <property type="match status" value="1"/>
</dbReference>
<dbReference type="AlphaFoldDB" id="A0A1C3IHW0"/>
<dbReference type="InterPro" id="IPR036388">
    <property type="entry name" value="WH-like_DNA-bd_sf"/>
</dbReference>
<dbReference type="InterPro" id="IPR000485">
    <property type="entry name" value="AsnC-type_HTH_dom"/>
</dbReference>
<dbReference type="PRINTS" id="PR00033">
    <property type="entry name" value="HTHASNC"/>
</dbReference>
<name>A0A1C3IHW0_9VIBR</name>
<dbReference type="RefSeq" id="WP_065678160.1">
    <property type="nucleotide sequence ID" value="NZ_AP025461.1"/>
</dbReference>
<dbReference type="InterPro" id="IPR011008">
    <property type="entry name" value="Dimeric_a/b-barrel"/>
</dbReference>
<keyword evidence="1" id="KW-0805">Transcription regulation</keyword>
<dbReference type="SUPFAM" id="SSF46785">
    <property type="entry name" value="Winged helix' DNA-binding domain"/>
    <property type="match status" value="1"/>
</dbReference>
<evidence type="ECO:0000313" key="5">
    <source>
        <dbReference type="EMBL" id="SBS61032.1"/>
    </source>
</evidence>
<dbReference type="InterPro" id="IPR036390">
    <property type="entry name" value="WH_DNA-bd_sf"/>
</dbReference>
<reference evidence="6" key="1">
    <citation type="submission" date="2016-06" db="EMBL/GenBank/DDBJ databases">
        <authorList>
            <person name="Rodrigo-Torres Lidia"/>
            <person name="Arahal R.David."/>
        </authorList>
    </citation>
    <scope>NUCLEOTIDE SEQUENCE [LARGE SCALE GENOMIC DNA]</scope>
    <source>
        <strain evidence="6">CECT 7223</strain>
    </source>
</reference>
<keyword evidence="2" id="KW-0238">DNA-binding</keyword>
<dbReference type="Gene3D" id="3.30.70.920">
    <property type="match status" value="1"/>
</dbReference>
<dbReference type="GO" id="GO:0005829">
    <property type="term" value="C:cytosol"/>
    <property type="evidence" value="ECO:0007669"/>
    <property type="project" value="TreeGrafter"/>
</dbReference>
<dbReference type="PANTHER" id="PTHR30154:SF34">
    <property type="entry name" value="TRANSCRIPTIONAL REGULATOR AZLB"/>
    <property type="match status" value="1"/>
</dbReference>
<dbReference type="Gene3D" id="1.10.10.10">
    <property type="entry name" value="Winged helix-like DNA-binding domain superfamily/Winged helix DNA-binding domain"/>
    <property type="match status" value="1"/>
</dbReference>
<proteinExistence type="predicted"/>
<accession>A0A1C3IHW0</accession>
<evidence type="ECO:0000256" key="3">
    <source>
        <dbReference type="ARBA" id="ARBA00023163"/>
    </source>
</evidence>
<evidence type="ECO:0000259" key="4">
    <source>
        <dbReference type="PROSITE" id="PS50956"/>
    </source>
</evidence>